<dbReference type="GO" id="GO:0061617">
    <property type="term" value="C:MICOS complex"/>
    <property type="evidence" value="ECO:0007669"/>
    <property type="project" value="TreeGrafter"/>
</dbReference>
<keyword evidence="7" id="KW-0809">Transit peptide</keyword>
<keyword evidence="5 13" id="KW-0812">Transmembrane</keyword>
<feature type="compositionally biased region" description="Basic and acidic residues" evidence="14">
    <location>
        <begin position="252"/>
        <end position="268"/>
    </location>
</feature>
<dbReference type="Proteomes" id="UP001365542">
    <property type="component" value="Unassembled WGS sequence"/>
</dbReference>
<protein>
    <recommendedName>
        <fullName evidence="4 13">MICOS complex subunit MIC60</fullName>
    </recommendedName>
    <alternativeName>
        <fullName evidence="13">Mitofilin</fullName>
    </alternativeName>
</protein>
<comment type="similarity">
    <text evidence="2 13">Belongs to the MICOS complex subunit Mic60 family.</text>
</comment>
<feature type="compositionally biased region" description="Basic and acidic residues" evidence="14">
    <location>
        <begin position="202"/>
        <end position="229"/>
    </location>
</feature>
<evidence type="ECO:0000313" key="16">
    <source>
        <dbReference type="Proteomes" id="UP001365542"/>
    </source>
</evidence>
<evidence type="ECO:0000256" key="9">
    <source>
        <dbReference type="ARBA" id="ARBA00023054"/>
    </source>
</evidence>
<comment type="caution">
    <text evidence="15">The sequence shown here is derived from an EMBL/GenBank/DDBJ whole genome shotgun (WGS) entry which is preliminary data.</text>
</comment>
<feature type="transmembrane region" description="Helical" evidence="13">
    <location>
        <begin position="121"/>
        <end position="141"/>
    </location>
</feature>
<evidence type="ECO:0000256" key="5">
    <source>
        <dbReference type="ARBA" id="ARBA00022692"/>
    </source>
</evidence>
<evidence type="ECO:0000256" key="8">
    <source>
        <dbReference type="ARBA" id="ARBA00022989"/>
    </source>
</evidence>
<evidence type="ECO:0000313" key="15">
    <source>
        <dbReference type="EMBL" id="KAK6528966.1"/>
    </source>
</evidence>
<name>A0AAV9WZT6_9PEZI</name>
<sequence>MMLRRAVSRPLHNASNLAIRSRTSPLACQLQLGYLQQRRWFADKKSADPTPVVLPGSNTKSQDVPPVPKLETPITPSLEPKTPPSDATPQVPLTPDPKSAPPPRPTEAIVLPKQTHRVRNFFLSVTLLTLLGYAGGVYYALENDNFHDFFTEYIPFGEQIVLEAQDRQFRSRFPGAHPGSIPTPRHYASVTIPKRSGATWKISEKEDPNKAQLDRDGPYKSNKKEDEVKTVTPAAAATATVLSTKSTPEGKSAGDHLDDPAKDKRSTASLHGEKIAPAPVDHHDPIMHDLVKIINSVIEVINEHDTKKQFDHAIVSAKEEVKVVNEKIQELKAASTEPLADKLKEQEVEFTKVASGIVQTMEGQLLAVERKWREEFEKERDNLAESYRVKLKTELERSDALAEAKLKNELMEQALKLKREWYANLKERVEKERDGRLGKLKELAEDVEKLAEVTGVWAETLDSNLQTQHMHVALEAVKASVNDPKQPRPFVRELAALKEVSADDEVVKAAIASINPVAYQKGVSSPAQIIDRFRRVAVEVRKASLVPEDAGVFGHASSWVASKLLFRKSGLATTNDVEAILSRTETYLQEGDFDKAAREMNQLQGWAKTLAGDWLKEVRVLLEVQQAVEVISIQARLQSLRRE</sequence>
<evidence type="ECO:0000256" key="11">
    <source>
        <dbReference type="ARBA" id="ARBA00023136"/>
    </source>
</evidence>
<feature type="region of interest" description="Disordered" evidence="14">
    <location>
        <begin position="48"/>
        <end position="104"/>
    </location>
</feature>
<dbReference type="InterPro" id="IPR019133">
    <property type="entry name" value="MIC60"/>
</dbReference>
<comment type="subcellular location">
    <subcellularLocation>
        <location evidence="1 13">Mitochondrion inner membrane</location>
        <topology evidence="1 13">Single-pass membrane protein</topology>
    </subcellularLocation>
</comment>
<keyword evidence="9" id="KW-0175">Coiled coil</keyword>
<organism evidence="15 16">
    <name type="scientific">Orbilia ellipsospora</name>
    <dbReference type="NCBI Taxonomy" id="2528407"/>
    <lineage>
        <taxon>Eukaryota</taxon>
        <taxon>Fungi</taxon>
        <taxon>Dikarya</taxon>
        <taxon>Ascomycota</taxon>
        <taxon>Pezizomycotina</taxon>
        <taxon>Orbiliomycetes</taxon>
        <taxon>Orbiliales</taxon>
        <taxon>Orbiliaceae</taxon>
        <taxon>Orbilia</taxon>
    </lineage>
</organism>
<evidence type="ECO:0000256" key="2">
    <source>
        <dbReference type="ARBA" id="ARBA00010877"/>
    </source>
</evidence>
<keyword evidence="8 13" id="KW-1133">Transmembrane helix</keyword>
<dbReference type="GO" id="GO:0042407">
    <property type="term" value="P:cristae formation"/>
    <property type="evidence" value="ECO:0007669"/>
    <property type="project" value="TreeGrafter"/>
</dbReference>
<keyword evidence="11 13" id="KW-0472">Membrane</keyword>
<dbReference type="Pfam" id="PF09731">
    <property type="entry name" value="Mitofilin"/>
    <property type="match status" value="2"/>
</dbReference>
<dbReference type="PANTHER" id="PTHR15415">
    <property type="entry name" value="MITOFILIN"/>
    <property type="match status" value="1"/>
</dbReference>
<evidence type="ECO:0000256" key="14">
    <source>
        <dbReference type="SAM" id="MobiDB-lite"/>
    </source>
</evidence>
<keyword evidence="6 13" id="KW-0999">Mitochondrion inner membrane</keyword>
<evidence type="ECO:0000256" key="3">
    <source>
        <dbReference type="ARBA" id="ARBA00011875"/>
    </source>
</evidence>
<proteinExistence type="inferred from homology"/>
<keyword evidence="10 13" id="KW-0496">Mitochondrion</keyword>
<dbReference type="EMBL" id="JAVHJO010000014">
    <property type="protein sequence ID" value="KAK6528966.1"/>
    <property type="molecule type" value="Genomic_DNA"/>
</dbReference>
<evidence type="ECO:0000256" key="4">
    <source>
        <dbReference type="ARBA" id="ARBA00018116"/>
    </source>
</evidence>
<comment type="subunit">
    <text evidence="3 13">Component of the mitochondrial contact site and cristae organizing system (MICOS) complex.</text>
</comment>
<comment type="function">
    <text evidence="12">Component of the MICOS complex, a large protein complex of the mitochondrial inner membrane that plays crucial roles in the maintenance of crista junctions, inner membrane architecture, and formation of contact sites to the outer membrane. Plays a role in keeping cristae membranes connected to the inner boundary membrane. Also promotes protein import via the mitochondrial intermembrane space assembly (MIA) pathway.</text>
</comment>
<keyword evidence="16" id="KW-1185">Reference proteome</keyword>
<gene>
    <name evidence="15" type="primary">FCJ1</name>
    <name evidence="15" type="ORF">TWF694_004192</name>
</gene>
<evidence type="ECO:0000256" key="12">
    <source>
        <dbReference type="ARBA" id="ARBA00025571"/>
    </source>
</evidence>
<dbReference type="PANTHER" id="PTHR15415:SF7">
    <property type="entry name" value="MICOS COMPLEX SUBUNIT MIC60"/>
    <property type="match status" value="1"/>
</dbReference>
<evidence type="ECO:0000256" key="6">
    <source>
        <dbReference type="ARBA" id="ARBA00022792"/>
    </source>
</evidence>
<evidence type="ECO:0000256" key="7">
    <source>
        <dbReference type="ARBA" id="ARBA00022946"/>
    </source>
</evidence>
<dbReference type="AlphaFoldDB" id="A0AAV9WZT6"/>
<reference evidence="15 16" key="1">
    <citation type="submission" date="2019-10" db="EMBL/GenBank/DDBJ databases">
        <authorList>
            <person name="Palmer J.M."/>
        </authorList>
    </citation>
    <scope>NUCLEOTIDE SEQUENCE [LARGE SCALE GENOMIC DNA]</scope>
    <source>
        <strain evidence="15 16">TWF694</strain>
    </source>
</reference>
<evidence type="ECO:0000256" key="1">
    <source>
        <dbReference type="ARBA" id="ARBA00004434"/>
    </source>
</evidence>
<feature type="region of interest" description="Disordered" evidence="14">
    <location>
        <begin position="198"/>
        <end position="268"/>
    </location>
</feature>
<feature type="compositionally biased region" description="Low complexity" evidence="14">
    <location>
        <begin position="230"/>
        <end position="247"/>
    </location>
</feature>
<evidence type="ECO:0000256" key="10">
    <source>
        <dbReference type="ARBA" id="ARBA00023128"/>
    </source>
</evidence>
<evidence type="ECO:0000256" key="13">
    <source>
        <dbReference type="RuleBase" id="RU363000"/>
    </source>
</evidence>
<accession>A0AAV9WZT6</accession>
<feature type="compositionally biased region" description="Pro residues" evidence="14">
    <location>
        <begin position="92"/>
        <end position="104"/>
    </location>
</feature>